<evidence type="ECO:0000313" key="3">
    <source>
        <dbReference type="Proteomes" id="UP000823674"/>
    </source>
</evidence>
<gene>
    <name evidence="2" type="primary">A01g505730.1_BraROA</name>
    <name evidence="2" type="ORF">IGI04_002421</name>
</gene>
<evidence type="ECO:0000256" key="1">
    <source>
        <dbReference type="SAM" id="MobiDB-lite"/>
    </source>
</evidence>
<name>A0ABQ7NYU2_BRACM</name>
<dbReference type="PANTHER" id="PTHR31099:SF30">
    <property type="entry name" value="BNAA05G36310D PROTEIN"/>
    <property type="match status" value="1"/>
</dbReference>
<dbReference type="PANTHER" id="PTHR31099">
    <property type="entry name" value="OS06G0165300 PROTEIN"/>
    <property type="match status" value="1"/>
</dbReference>
<proteinExistence type="predicted"/>
<dbReference type="Proteomes" id="UP000823674">
    <property type="component" value="Chromosome A01"/>
</dbReference>
<keyword evidence="3" id="KW-1185">Reference proteome</keyword>
<reference evidence="2 3" key="1">
    <citation type="submission" date="2021-03" db="EMBL/GenBank/DDBJ databases">
        <authorList>
            <person name="King G.J."/>
            <person name="Bancroft I."/>
            <person name="Baten A."/>
            <person name="Bloomfield J."/>
            <person name="Borpatragohain P."/>
            <person name="He Z."/>
            <person name="Irish N."/>
            <person name="Irwin J."/>
            <person name="Liu K."/>
            <person name="Mauleon R.P."/>
            <person name="Moore J."/>
            <person name="Morris R."/>
            <person name="Ostergaard L."/>
            <person name="Wang B."/>
            <person name="Wells R."/>
        </authorList>
    </citation>
    <scope>NUCLEOTIDE SEQUENCE [LARGE SCALE GENOMIC DNA]</scope>
    <source>
        <strain evidence="2">R-o-18</strain>
        <tissue evidence="2">Leaf</tissue>
    </source>
</reference>
<accession>A0ABQ7NYU2</accession>
<dbReference type="EMBL" id="JADBGQ010000001">
    <property type="protein sequence ID" value="KAG5414854.1"/>
    <property type="molecule type" value="Genomic_DNA"/>
</dbReference>
<organism evidence="2 3">
    <name type="scientific">Brassica rapa subsp. trilocularis</name>
    <dbReference type="NCBI Taxonomy" id="1813537"/>
    <lineage>
        <taxon>Eukaryota</taxon>
        <taxon>Viridiplantae</taxon>
        <taxon>Streptophyta</taxon>
        <taxon>Embryophyta</taxon>
        <taxon>Tracheophyta</taxon>
        <taxon>Spermatophyta</taxon>
        <taxon>Magnoliopsida</taxon>
        <taxon>eudicotyledons</taxon>
        <taxon>Gunneridae</taxon>
        <taxon>Pentapetalae</taxon>
        <taxon>rosids</taxon>
        <taxon>malvids</taxon>
        <taxon>Brassicales</taxon>
        <taxon>Brassicaceae</taxon>
        <taxon>Brassiceae</taxon>
        <taxon>Brassica</taxon>
    </lineage>
</organism>
<evidence type="ECO:0008006" key="4">
    <source>
        <dbReference type="Google" id="ProtNLM"/>
    </source>
</evidence>
<evidence type="ECO:0000313" key="2">
    <source>
        <dbReference type="EMBL" id="KAG5414854.1"/>
    </source>
</evidence>
<sequence length="679" mass="75784">MKSEPDFASGSSSIGVMVRSRRKIGDETSPLPEEGGSSPVGPVSEIGVEEVAFWRQKFLLSENLVIRIPGPFDTVSDFKAGEVPVYEGFFESGFRDQVPSLIAKVSRAVNISPGQLNPPTMRILIGMQNLGDLEGLPIGVVEVLYCYFVSSLNGGEHSYHLHPRDRMLPVQELSRSEKKHHPVFEGNWVSKFAFMPLPGFSSTWRTTDISRADFSSGRHVIEKLLGLPVDHREISFLVSEEALDRCSIRGVISDPRDAEALEEYKKALEVMAARKAVIHRRSRASVFKPSLSASRSCSKSLASLNSEVFPMTPTHPSLDEDTSKVVCSLQGDVFQVASQLFHLKGRMKNRSATKAERDALAIRLREENDAILAKDEKIEAWKLRDKEEKICELKNAAEVFDAEKIMAVNDAKVVVRWELMREWLDDQTDRWDLITAFEQYKVVKISEAEFLGLPPPSFEKPLSVLEGAGVGENPSARLTLDLVWELFHAPALADLCVVDIRGPLSPIDGGFQRFHEACGRIHLLEQMCSEVSYLCLVPAGSSLTRGNMLNDTLTSRLLAAWVESMRRDTQPATFWSTCFGCRYGDFSCIYMSCCMIQLHARRHVTLDTTSLTHALRHLELLGSFARFRSFRIFSEPPASLKHFIAPKLGFLSDFGFSRRASIPSCLLPVLLNSCPASNL</sequence>
<feature type="region of interest" description="Disordered" evidence="1">
    <location>
        <begin position="1"/>
        <end position="41"/>
    </location>
</feature>
<protein>
    <recommendedName>
        <fullName evidence="4">Aminotransferase-like plant mobile domain-containing protein</fullName>
    </recommendedName>
</protein>
<comment type="caution">
    <text evidence="2">The sequence shown here is derived from an EMBL/GenBank/DDBJ whole genome shotgun (WGS) entry which is preliminary data.</text>
</comment>